<dbReference type="OrthoDB" id="424402at2759"/>
<proteinExistence type="inferred from homology"/>
<feature type="compositionally biased region" description="Polar residues" evidence="4">
    <location>
        <begin position="1"/>
        <end position="11"/>
    </location>
</feature>
<feature type="non-terminal residue" evidence="6">
    <location>
        <position position="103"/>
    </location>
</feature>
<sequence length="103" mass="11560">MDAYRLQQQGPQPGDARSFSRNQTLVQIKGHGKIKNYVQYALKTLEIQSVSHITLEAEGEATVKAVTCAELIKRKCSRPLHQYTTVDTVSQTEIWDATQPSLD</sequence>
<feature type="domain" description="DNA/RNA-binding protein Alba-like" evidence="5">
    <location>
        <begin position="26"/>
        <end position="88"/>
    </location>
</feature>
<evidence type="ECO:0000259" key="5">
    <source>
        <dbReference type="Pfam" id="PF01918"/>
    </source>
</evidence>
<dbReference type="InterPro" id="IPR036882">
    <property type="entry name" value="Alba-like_dom_sf"/>
</dbReference>
<keyword evidence="3" id="KW-0539">Nucleus</keyword>
<dbReference type="GO" id="GO:0005634">
    <property type="term" value="C:nucleus"/>
    <property type="evidence" value="ECO:0007669"/>
    <property type="project" value="UniProtKB-SubCell"/>
</dbReference>
<accession>A0A9W8B5E3</accession>
<dbReference type="InterPro" id="IPR051958">
    <property type="entry name" value="Alba-like_NAB"/>
</dbReference>
<evidence type="ECO:0000256" key="3">
    <source>
        <dbReference type="ARBA" id="ARBA00023242"/>
    </source>
</evidence>
<comment type="subcellular location">
    <subcellularLocation>
        <location evidence="1">Nucleus</location>
    </subcellularLocation>
</comment>
<evidence type="ECO:0000313" key="6">
    <source>
        <dbReference type="EMBL" id="KAJ1983079.1"/>
    </source>
</evidence>
<evidence type="ECO:0000313" key="7">
    <source>
        <dbReference type="Proteomes" id="UP001151582"/>
    </source>
</evidence>
<evidence type="ECO:0000256" key="1">
    <source>
        <dbReference type="ARBA" id="ARBA00004123"/>
    </source>
</evidence>
<dbReference type="GO" id="GO:0003676">
    <property type="term" value="F:nucleic acid binding"/>
    <property type="evidence" value="ECO:0007669"/>
    <property type="project" value="InterPro"/>
</dbReference>
<evidence type="ECO:0000256" key="2">
    <source>
        <dbReference type="ARBA" id="ARBA00008018"/>
    </source>
</evidence>
<keyword evidence="7" id="KW-1185">Reference proteome</keyword>
<dbReference type="Gene3D" id="3.30.110.20">
    <property type="entry name" value="Alba-like domain"/>
    <property type="match status" value="1"/>
</dbReference>
<organism evidence="6 7">
    <name type="scientific">Dimargaris verticillata</name>
    <dbReference type="NCBI Taxonomy" id="2761393"/>
    <lineage>
        <taxon>Eukaryota</taxon>
        <taxon>Fungi</taxon>
        <taxon>Fungi incertae sedis</taxon>
        <taxon>Zoopagomycota</taxon>
        <taxon>Kickxellomycotina</taxon>
        <taxon>Dimargaritomycetes</taxon>
        <taxon>Dimargaritales</taxon>
        <taxon>Dimargaritaceae</taxon>
        <taxon>Dimargaris</taxon>
    </lineage>
</organism>
<dbReference type="Proteomes" id="UP001151582">
    <property type="component" value="Unassembled WGS sequence"/>
</dbReference>
<dbReference type="Pfam" id="PF01918">
    <property type="entry name" value="Alba"/>
    <property type="match status" value="1"/>
</dbReference>
<reference evidence="6" key="1">
    <citation type="submission" date="2022-07" db="EMBL/GenBank/DDBJ databases">
        <title>Phylogenomic reconstructions and comparative analyses of Kickxellomycotina fungi.</title>
        <authorList>
            <person name="Reynolds N.K."/>
            <person name="Stajich J.E."/>
            <person name="Barry K."/>
            <person name="Grigoriev I.V."/>
            <person name="Crous P."/>
            <person name="Smith M.E."/>
        </authorList>
    </citation>
    <scope>NUCLEOTIDE SEQUENCE</scope>
    <source>
        <strain evidence="6">RSA 567</strain>
    </source>
</reference>
<dbReference type="SUPFAM" id="SSF82704">
    <property type="entry name" value="AlbA-like"/>
    <property type="match status" value="1"/>
</dbReference>
<dbReference type="AlphaFoldDB" id="A0A9W8B5E3"/>
<gene>
    <name evidence="6" type="ORF">H4R34_001501</name>
</gene>
<name>A0A9W8B5E3_9FUNG</name>
<feature type="region of interest" description="Disordered" evidence="4">
    <location>
        <begin position="1"/>
        <end position="21"/>
    </location>
</feature>
<dbReference type="PANTHER" id="PTHR13516">
    <property type="entry name" value="RIBONUCLEASE P SUBUNIT P25"/>
    <property type="match status" value="1"/>
</dbReference>
<protein>
    <recommendedName>
        <fullName evidence="5">DNA/RNA-binding protein Alba-like domain-containing protein</fullName>
    </recommendedName>
</protein>
<dbReference type="EMBL" id="JANBQB010000071">
    <property type="protein sequence ID" value="KAJ1983079.1"/>
    <property type="molecule type" value="Genomic_DNA"/>
</dbReference>
<comment type="caution">
    <text evidence="6">The sequence shown here is derived from an EMBL/GenBank/DDBJ whole genome shotgun (WGS) entry which is preliminary data.</text>
</comment>
<comment type="similarity">
    <text evidence="2">Belongs to the histone-like Alba family.</text>
</comment>
<evidence type="ECO:0000256" key="4">
    <source>
        <dbReference type="SAM" id="MobiDB-lite"/>
    </source>
</evidence>
<dbReference type="InterPro" id="IPR002775">
    <property type="entry name" value="DNA/RNA-bd_Alba-like"/>
</dbReference>